<dbReference type="Gene3D" id="3.40.50.150">
    <property type="entry name" value="Vaccinia Virus protein VP39"/>
    <property type="match status" value="1"/>
</dbReference>
<keyword evidence="2 6" id="KW-0808">Transferase</keyword>
<evidence type="ECO:0000313" key="7">
    <source>
        <dbReference type="Proteomes" id="UP000293852"/>
    </source>
</evidence>
<proteinExistence type="predicted"/>
<sequence length="239" mass="25486">MTDTRETGLLDDVAGERDFIPGAGKAGLMWSYDLMTAAMGIGKHLDRQVAVAGIRPGQQVLEIGCGTGNLTLRAAAAGGVVTGLDPDRGALERAARKARRRRLGVTLVRGYADHLPAQDASVDHVISSFALHHVPTDQKAAMATELLRVLRPGGQVTILDFTGSHTDHDEHQHPHQHARHGGGGGWLARRQGSMAYVADNVDHGVAHLLEGAGLVDVRETAARAVLRRVPVAFVQARRP</sequence>
<evidence type="ECO:0000256" key="3">
    <source>
        <dbReference type="ARBA" id="ARBA00022691"/>
    </source>
</evidence>
<dbReference type="EMBL" id="SGWX01000001">
    <property type="protein sequence ID" value="RZS60339.1"/>
    <property type="molecule type" value="Genomic_DNA"/>
</dbReference>
<keyword evidence="7" id="KW-1185">Reference proteome</keyword>
<evidence type="ECO:0000256" key="2">
    <source>
        <dbReference type="ARBA" id="ARBA00022679"/>
    </source>
</evidence>
<evidence type="ECO:0000256" key="1">
    <source>
        <dbReference type="ARBA" id="ARBA00022603"/>
    </source>
</evidence>
<dbReference type="PANTHER" id="PTHR42912">
    <property type="entry name" value="METHYLTRANSFERASE"/>
    <property type="match status" value="1"/>
</dbReference>
<evidence type="ECO:0000259" key="5">
    <source>
        <dbReference type="Pfam" id="PF13649"/>
    </source>
</evidence>
<evidence type="ECO:0000313" key="6">
    <source>
        <dbReference type="EMBL" id="RZS60339.1"/>
    </source>
</evidence>
<dbReference type="InterPro" id="IPR029063">
    <property type="entry name" value="SAM-dependent_MTases_sf"/>
</dbReference>
<reference evidence="6 7" key="1">
    <citation type="submission" date="2019-02" db="EMBL/GenBank/DDBJ databases">
        <title>Sequencing the genomes of 1000 actinobacteria strains.</title>
        <authorList>
            <person name="Klenk H.-P."/>
        </authorList>
    </citation>
    <scope>NUCLEOTIDE SEQUENCE [LARGE SCALE GENOMIC DNA]</scope>
    <source>
        <strain evidence="6 7">DSM 16932</strain>
    </source>
</reference>
<dbReference type="SUPFAM" id="SSF53335">
    <property type="entry name" value="S-adenosyl-L-methionine-dependent methyltransferases"/>
    <property type="match status" value="1"/>
</dbReference>
<dbReference type="Pfam" id="PF13649">
    <property type="entry name" value="Methyltransf_25"/>
    <property type="match status" value="1"/>
</dbReference>
<dbReference type="RefSeq" id="WP_165399815.1">
    <property type="nucleotide sequence ID" value="NZ_SGWX01000001.1"/>
</dbReference>
<dbReference type="GO" id="GO:0032259">
    <property type="term" value="P:methylation"/>
    <property type="evidence" value="ECO:0007669"/>
    <property type="project" value="UniProtKB-KW"/>
</dbReference>
<dbReference type="AlphaFoldDB" id="A0A4Q7M343"/>
<organism evidence="6 7">
    <name type="scientific">Xylanimonas ulmi</name>
    <dbReference type="NCBI Taxonomy" id="228973"/>
    <lineage>
        <taxon>Bacteria</taxon>
        <taxon>Bacillati</taxon>
        <taxon>Actinomycetota</taxon>
        <taxon>Actinomycetes</taxon>
        <taxon>Micrococcales</taxon>
        <taxon>Promicromonosporaceae</taxon>
        <taxon>Xylanimonas</taxon>
    </lineage>
</organism>
<dbReference type="GO" id="GO:0008168">
    <property type="term" value="F:methyltransferase activity"/>
    <property type="evidence" value="ECO:0007669"/>
    <property type="project" value="UniProtKB-KW"/>
</dbReference>
<feature type="domain" description="Methyltransferase" evidence="5">
    <location>
        <begin position="60"/>
        <end position="154"/>
    </location>
</feature>
<dbReference type="PROSITE" id="PS01184">
    <property type="entry name" value="UBIE_2"/>
    <property type="match status" value="1"/>
</dbReference>
<keyword evidence="1 6" id="KW-0489">Methyltransferase</keyword>
<evidence type="ECO:0000256" key="4">
    <source>
        <dbReference type="SAM" id="MobiDB-lite"/>
    </source>
</evidence>
<comment type="caution">
    <text evidence="6">The sequence shown here is derived from an EMBL/GenBank/DDBJ whole genome shotgun (WGS) entry which is preliminary data.</text>
</comment>
<accession>A0A4Q7M343</accession>
<keyword evidence="3" id="KW-0949">S-adenosyl-L-methionine</keyword>
<protein>
    <submittedName>
        <fullName evidence="6">Methyltransferase family protein</fullName>
    </submittedName>
</protein>
<dbReference type="Proteomes" id="UP000293852">
    <property type="component" value="Unassembled WGS sequence"/>
</dbReference>
<dbReference type="CDD" id="cd02440">
    <property type="entry name" value="AdoMet_MTases"/>
    <property type="match status" value="1"/>
</dbReference>
<gene>
    <name evidence="6" type="ORF">EV386_0594</name>
</gene>
<feature type="region of interest" description="Disordered" evidence="4">
    <location>
        <begin position="164"/>
        <end position="185"/>
    </location>
</feature>
<dbReference type="InterPro" id="IPR023576">
    <property type="entry name" value="UbiE/COQ5_MeTrFase_CS"/>
</dbReference>
<dbReference type="InterPro" id="IPR050508">
    <property type="entry name" value="Methyltransf_Superfamily"/>
</dbReference>
<name>A0A4Q7M343_9MICO</name>
<dbReference type="InterPro" id="IPR041698">
    <property type="entry name" value="Methyltransf_25"/>
</dbReference>